<comment type="caution">
    <text evidence="2">The sequence shown here is derived from an EMBL/GenBank/DDBJ whole genome shotgun (WGS) entry which is preliminary data.</text>
</comment>
<dbReference type="PATRIC" id="fig|266128.3.peg.1888"/>
<sequence length="90" mass="9851">MTEGTTGAKTIWLTLLHVVVGTALLFGTLWPYEFTALLPHAYQFANWPFAFKVAVGVAAAICVIGDVWFFALRPSLEMPQTRHGRRSGGA</sequence>
<evidence type="ECO:0008006" key="4">
    <source>
        <dbReference type="Google" id="ProtNLM"/>
    </source>
</evidence>
<name>A0A0R0BKD1_9GAMM</name>
<keyword evidence="1" id="KW-0812">Transmembrane</keyword>
<feature type="transmembrane region" description="Helical" evidence="1">
    <location>
        <begin position="12"/>
        <end position="30"/>
    </location>
</feature>
<gene>
    <name evidence="2" type="ORF">ABB25_13795</name>
</gene>
<dbReference type="EMBL" id="LDJH01000032">
    <property type="protein sequence ID" value="KRG54295.1"/>
    <property type="molecule type" value="Genomic_DNA"/>
</dbReference>
<evidence type="ECO:0000313" key="3">
    <source>
        <dbReference type="Proteomes" id="UP000051254"/>
    </source>
</evidence>
<evidence type="ECO:0000313" key="2">
    <source>
        <dbReference type="EMBL" id="KRG54295.1"/>
    </source>
</evidence>
<dbReference type="STRING" id="266128.ABB25_13795"/>
<accession>A0A0R0BKD1</accession>
<keyword evidence="1" id="KW-0472">Membrane</keyword>
<organism evidence="2 3">
    <name type="scientific">Stenotrophomonas koreensis</name>
    <dbReference type="NCBI Taxonomy" id="266128"/>
    <lineage>
        <taxon>Bacteria</taxon>
        <taxon>Pseudomonadati</taxon>
        <taxon>Pseudomonadota</taxon>
        <taxon>Gammaproteobacteria</taxon>
        <taxon>Lysobacterales</taxon>
        <taxon>Lysobacteraceae</taxon>
        <taxon>Stenotrophomonas</taxon>
    </lineage>
</organism>
<feature type="transmembrane region" description="Helical" evidence="1">
    <location>
        <begin position="50"/>
        <end position="72"/>
    </location>
</feature>
<dbReference type="AlphaFoldDB" id="A0A0R0BKD1"/>
<keyword evidence="1" id="KW-1133">Transmembrane helix</keyword>
<reference evidence="2 3" key="1">
    <citation type="submission" date="2015-05" db="EMBL/GenBank/DDBJ databases">
        <title>Genome sequencing and analysis of members of genus Stenotrophomonas.</title>
        <authorList>
            <person name="Patil P.P."/>
            <person name="Midha S."/>
            <person name="Patil P.B."/>
        </authorList>
    </citation>
    <scope>NUCLEOTIDE SEQUENCE [LARGE SCALE GENOMIC DNA]</scope>
    <source>
        <strain evidence="2 3">DSM 17805</strain>
    </source>
</reference>
<proteinExistence type="predicted"/>
<keyword evidence="3" id="KW-1185">Reference proteome</keyword>
<evidence type="ECO:0000256" key="1">
    <source>
        <dbReference type="SAM" id="Phobius"/>
    </source>
</evidence>
<protein>
    <recommendedName>
        <fullName evidence="4">Transmembrane protein</fullName>
    </recommendedName>
</protein>
<dbReference type="Proteomes" id="UP000051254">
    <property type="component" value="Unassembled WGS sequence"/>
</dbReference>